<reference evidence="1 2" key="1">
    <citation type="journal article" date="2021" name="Comput. Struct. Biotechnol. J.">
        <title>De novo genome assembly of the potent medicinal plant Rehmannia glutinosa using nanopore technology.</title>
        <authorList>
            <person name="Ma L."/>
            <person name="Dong C."/>
            <person name="Song C."/>
            <person name="Wang X."/>
            <person name="Zheng X."/>
            <person name="Niu Y."/>
            <person name="Chen S."/>
            <person name="Feng W."/>
        </authorList>
    </citation>
    <scope>NUCLEOTIDE SEQUENCE [LARGE SCALE GENOMIC DNA]</scope>
    <source>
        <strain evidence="1">DH-2019</strain>
    </source>
</reference>
<organism evidence="1 2">
    <name type="scientific">Rehmannia glutinosa</name>
    <name type="common">Chinese foxglove</name>
    <dbReference type="NCBI Taxonomy" id="99300"/>
    <lineage>
        <taxon>Eukaryota</taxon>
        <taxon>Viridiplantae</taxon>
        <taxon>Streptophyta</taxon>
        <taxon>Embryophyta</taxon>
        <taxon>Tracheophyta</taxon>
        <taxon>Spermatophyta</taxon>
        <taxon>Magnoliopsida</taxon>
        <taxon>eudicotyledons</taxon>
        <taxon>Gunneridae</taxon>
        <taxon>Pentapetalae</taxon>
        <taxon>asterids</taxon>
        <taxon>lamiids</taxon>
        <taxon>Lamiales</taxon>
        <taxon>Orobanchaceae</taxon>
        <taxon>Rehmannieae</taxon>
        <taxon>Rehmannia</taxon>
    </lineage>
</organism>
<protein>
    <submittedName>
        <fullName evidence="1">Uncharacterized protein</fullName>
    </submittedName>
</protein>
<keyword evidence="2" id="KW-1185">Reference proteome</keyword>
<evidence type="ECO:0000313" key="1">
    <source>
        <dbReference type="EMBL" id="KAK6131743.1"/>
    </source>
</evidence>
<proteinExistence type="predicted"/>
<dbReference type="EMBL" id="JABTTQ020001344">
    <property type="protein sequence ID" value="KAK6131743.1"/>
    <property type="molecule type" value="Genomic_DNA"/>
</dbReference>
<gene>
    <name evidence="1" type="ORF">DH2020_034540</name>
</gene>
<name>A0ABR0V9U7_REHGL</name>
<dbReference type="Proteomes" id="UP001318860">
    <property type="component" value="Unassembled WGS sequence"/>
</dbReference>
<accession>A0ABR0V9U7</accession>
<evidence type="ECO:0000313" key="2">
    <source>
        <dbReference type="Proteomes" id="UP001318860"/>
    </source>
</evidence>
<sequence>MQDSKSDGADLENGVGVGDKPIRWKQMPRKRMYSDDIYLTVERAIPHCKDKHVYRQLLESVTTDVSGGVTEGVASGVITSGTTLGATPICQTWLPAITLCNQHKIGAEALIANLFVIKIFARPRTMPLHQELRCAVTHMCAKIHTSVLRYKNKYKMKNYRKESLT</sequence>
<comment type="caution">
    <text evidence="1">The sequence shown here is derived from an EMBL/GenBank/DDBJ whole genome shotgun (WGS) entry which is preliminary data.</text>
</comment>